<dbReference type="AlphaFoldDB" id="A0A7X0LX38"/>
<comment type="caution">
    <text evidence="1">The sequence shown here is derived from an EMBL/GenBank/DDBJ whole genome shotgun (WGS) entry which is preliminary data.</text>
</comment>
<sequence>MGTTKFIGIHQLTYDRARKEIQTGDIFFSSGDYLVSQLIRKASNSMFSHVGVLCHWNDRVVAFESVEDDGVRAVPLSHYLFNYENSKQKYNGKLFVARHEALNDPLFEKVKLSRMVGKAIDLLNCQYDKSGIAEIVARISLGIGRHKDDEQYICSEFVDECFKQLDVKFQRDAKGFIYPEHIADDANVKPLFEII</sequence>
<organism evidence="1 2">
    <name type="scientific">Bacillus benzoevorans</name>
    <dbReference type="NCBI Taxonomy" id="1456"/>
    <lineage>
        <taxon>Bacteria</taxon>
        <taxon>Bacillati</taxon>
        <taxon>Bacillota</taxon>
        <taxon>Bacilli</taxon>
        <taxon>Bacillales</taxon>
        <taxon>Bacillaceae</taxon>
        <taxon>Bacillus</taxon>
    </lineage>
</organism>
<evidence type="ECO:0008006" key="3">
    <source>
        <dbReference type="Google" id="ProtNLM"/>
    </source>
</evidence>
<dbReference type="EMBL" id="JACHGK010000018">
    <property type="protein sequence ID" value="MBB6447220.1"/>
    <property type="molecule type" value="Genomic_DNA"/>
</dbReference>
<proteinExistence type="predicted"/>
<evidence type="ECO:0000313" key="2">
    <source>
        <dbReference type="Proteomes" id="UP000531594"/>
    </source>
</evidence>
<reference evidence="1 2" key="1">
    <citation type="submission" date="2020-08" db="EMBL/GenBank/DDBJ databases">
        <title>Genomic Encyclopedia of Type Strains, Phase IV (KMG-IV): sequencing the most valuable type-strain genomes for metagenomic binning, comparative biology and taxonomic classification.</title>
        <authorList>
            <person name="Goeker M."/>
        </authorList>
    </citation>
    <scope>NUCLEOTIDE SEQUENCE [LARGE SCALE GENOMIC DNA]</scope>
    <source>
        <strain evidence="1 2">DSM 5391</strain>
    </source>
</reference>
<keyword evidence="2" id="KW-1185">Reference proteome</keyword>
<accession>A0A7X0LX38</accession>
<dbReference type="InterPro" id="IPR038765">
    <property type="entry name" value="Papain-like_cys_pep_sf"/>
</dbReference>
<dbReference type="SUPFAM" id="SSF54001">
    <property type="entry name" value="Cysteine proteinases"/>
    <property type="match status" value="1"/>
</dbReference>
<protein>
    <recommendedName>
        <fullName evidence="3">Permuted papain-like amidase enzyme, YaeF/YiiX, C92 family</fullName>
    </recommendedName>
</protein>
<dbReference type="InterPro" id="IPR024453">
    <property type="entry name" value="Peptidase_C92"/>
</dbReference>
<dbReference type="Gene3D" id="3.90.1720.10">
    <property type="entry name" value="endopeptidase domain like (from Nostoc punctiforme)"/>
    <property type="match status" value="1"/>
</dbReference>
<dbReference type="Proteomes" id="UP000531594">
    <property type="component" value="Unassembled WGS sequence"/>
</dbReference>
<dbReference type="RefSeq" id="WP_184528968.1">
    <property type="nucleotide sequence ID" value="NZ_JACHGK010000018.1"/>
</dbReference>
<dbReference type="Pfam" id="PF05708">
    <property type="entry name" value="Peptidase_C92"/>
    <property type="match status" value="1"/>
</dbReference>
<gene>
    <name evidence="1" type="ORF">HNR53_003899</name>
</gene>
<name>A0A7X0LX38_9BACI</name>
<evidence type="ECO:0000313" key="1">
    <source>
        <dbReference type="EMBL" id="MBB6447220.1"/>
    </source>
</evidence>